<keyword evidence="3 5" id="KW-0804">Transcription</keyword>
<organism evidence="7 8">
    <name type="scientific">Dorcoceras hygrometricum</name>
    <dbReference type="NCBI Taxonomy" id="472368"/>
    <lineage>
        <taxon>Eukaryota</taxon>
        <taxon>Viridiplantae</taxon>
        <taxon>Streptophyta</taxon>
        <taxon>Embryophyta</taxon>
        <taxon>Tracheophyta</taxon>
        <taxon>Spermatophyta</taxon>
        <taxon>Magnoliopsida</taxon>
        <taxon>eudicotyledons</taxon>
        <taxon>Gunneridae</taxon>
        <taxon>Pentapetalae</taxon>
        <taxon>asterids</taxon>
        <taxon>lamiids</taxon>
        <taxon>Lamiales</taxon>
        <taxon>Gesneriaceae</taxon>
        <taxon>Didymocarpoideae</taxon>
        <taxon>Trichosporeae</taxon>
        <taxon>Loxocarpinae</taxon>
        <taxon>Dorcoceras</taxon>
    </lineage>
</organism>
<dbReference type="GO" id="GO:0005736">
    <property type="term" value="C:RNA polymerase I complex"/>
    <property type="evidence" value="ECO:0007669"/>
    <property type="project" value="TreeGrafter"/>
</dbReference>
<keyword evidence="2 5" id="KW-0240">DNA-directed RNA polymerase</keyword>
<feature type="compositionally biased region" description="Basic and acidic residues" evidence="6">
    <location>
        <begin position="195"/>
        <end position="206"/>
    </location>
</feature>
<comment type="function">
    <text evidence="5">DNA-dependent RNA polymerase which catalyzes the transcription of DNA into RNA using the four ribonucleoside triphosphates as substrates.</text>
</comment>
<evidence type="ECO:0000313" key="7">
    <source>
        <dbReference type="EMBL" id="KZV44108.1"/>
    </source>
</evidence>
<protein>
    <recommendedName>
        <fullName evidence="5">DNA-directed RNA polymerase subunit</fullName>
    </recommendedName>
</protein>
<keyword evidence="8" id="KW-1185">Reference proteome</keyword>
<evidence type="ECO:0000256" key="6">
    <source>
        <dbReference type="SAM" id="MobiDB-lite"/>
    </source>
</evidence>
<evidence type="ECO:0000313" key="8">
    <source>
        <dbReference type="Proteomes" id="UP000250235"/>
    </source>
</evidence>
<comment type="subcellular location">
    <subcellularLocation>
        <location evidence="1 5">Nucleus</location>
    </subcellularLocation>
</comment>
<proteinExistence type="predicted"/>
<feature type="region of interest" description="Disordered" evidence="6">
    <location>
        <begin position="186"/>
        <end position="250"/>
    </location>
</feature>
<dbReference type="AlphaFoldDB" id="A0A2Z7CB63"/>
<dbReference type="Proteomes" id="UP000250235">
    <property type="component" value="Unassembled WGS sequence"/>
</dbReference>
<sequence>MEGLRECEANMVVYLHPSKAKSPTDAILRELSSLLFTYSETFDGVVLAYDPNVRSNLARILPGVHPYFEVKIKARLLLFNPEPDMLLEGEVVKITRNSIHAVVLGFSAAVIGVEDIREEFKHKTKRGEEVFVSLSYRKHKIKVGTILRFVVKSFDEEVLHISGSLTADKTGCAQWLDKNLDKWSQTESTSKKRKVTEGNEKPEGDVLRMNQKFIREDETPDEGTSMVNKPASLNKDQQIKRSKKRRKDHS</sequence>
<dbReference type="EMBL" id="KQ997539">
    <property type="protein sequence ID" value="KZV44108.1"/>
    <property type="molecule type" value="Genomic_DNA"/>
</dbReference>
<name>A0A2Z7CB63_9LAMI</name>
<dbReference type="GO" id="GO:0006352">
    <property type="term" value="P:DNA-templated transcription initiation"/>
    <property type="evidence" value="ECO:0007669"/>
    <property type="project" value="UniProtKB-UniRule"/>
</dbReference>
<dbReference type="OrthoDB" id="10250504at2759"/>
<evidence type="ECO:0000256" key="5">
    <source>
        <dbReference type="RuleBase" id="RU369086"/>
    </source>
</evidence>
<dbReference type="InterPro" id="IPR045113">
    <property type="entry name" value="Rpb7-like"/>
</dbReference>
<gene>
    <name evidence="7" type="ORF">F511_30985</name>
</gene>
<reference evidence="7 8" key="1">
    <citation type="journal article" date="2015" name="Proc. Natl. Acad. Sci. U.S.A.">
        <title>The resurrection genome of Boea hygrometrica: A blueprint for survival of dehydration.</title>
        <authorList>
            <person name="Xiao L."/>
            <person name="Yang G."/>
            <person name="Zhang L."/>
            <person name="Yang X."/>
            <person name="Zhao S."/>
            <person name="Ji Z."/>
            <person name="Zhou Q."/>
            <person name="Hu M."/>
            <person name="Wang Y."/>
            <person name="Chen M."/>
            <person name="Xu Y."/>
            <person name="Jin H."/>
            <person name="Xiao X."/>
            <person name="Hu G."/>
            <person name="Bao F."/>
            <person name="Hu Y."/>
            <person name="Wan P."/>
            <person name="Li L."/>
            <person name="Deng X."/>
            <person name="Kuang T."/>
            <person name="Xiang C."/>
            <person name="Zhu J.K."/>
            <person name="Oliver M.J."/>
            <person name="He Y."/>
        </authorList>
    </citation>
    <scope>NUCLEOTIDE SEQUENCE [LARGE SCALE GENOMIC DNA]</scope>
    <source>
        <strain evidence="8">cv. XS01</strain>
    </source>
</reference>
<dbReference type="InterPro" id="IPR036898">
    <property type="entry name" value="RNA_pol_Rpb7-like_N_sf"/>
</dbReference>
<dbReference type="PANTHER" id="PTHR12709:SF5">
    <property type="entry name" value="DNA-DIRECTED RNA POLYMERASE I SUBUNIT RPA43"/>
    <property type="match status" value="1"/>
</dbReference>
<accession>A0A2Z7CB63</accession>
<evidence type="ECO:0000256" key="4">
    <source>
        <dbReference type="ARBA" id="ARBA00023242"/>
    </source>
</evidence>
<dbReference type="Gene3D" id="3.30.1490.120">
    <property type="entry name" value="RNA polymerase Rpb7-like, N-terminal domain"/>
    <property type="match status" value="1"/>
</dbReference>
<evidence type="ECO:0000256" key="2">
    <source>
        <dbReference type="ARBA" id="ARBA00022478"/>
    </source>
</evidence>
<dbReference type="PANTHER" id="PTHR12709">
    <property type="entry name" value="DNA-DIRECTED RNA POLYMERASE II, III"/>
    <property type="match status" value="1"/>
</dbReference>
<keyword evidence="4 5" id="KW-0539">Nucleus</keyword>
<evidence type="ECO:0000256" key="1">
    <source>
        <dbReference type="ARBA" id="ARBA00004123"/>
    </source>
</evidence>
<evidence type="ECO:0000256" key="3">
    <source>
        <dbReference type="ARBA" id="ARBA00023163"/>
    </source>
</evidence>
<dbReference type="GO" id="GO:0006362">
    <property type="term" value="P:transcription elongation by RNA polymerase I"/>
    <property type="evidence" value="ECO:0007669"/>
    <property type="project" value="TreeGrafter"/>
</dbReference>
<feature type="compositionally biased region" description="Basic residues" evidence="6">
    <location>
        <begin position="240"/>
        <end position="250"/>
    </location>
</feature>
<dbReference type="Gene3D" id="2.40.50.1060">
    <property type="match status" value="1"/>
</dbReference>